<keyword evidence="3" id="KW-0804">Transcription</keyword>
<dbReference type="PROSITE" id="PS51005">
    <property type="entry name" value="NAC"/>
    <property type="match status" value="1"/>
</dbReference>
<evidence type="ECO:0000256" key="3">
    <source>
        <dbReference type="ARBA" id="ARBA00023163"/>
    </source>
</evidence>
<dbReference type="PANTHER" id="PTHR31719:SF160">
    <property type="entry name" value="NAC TRANSCRIPTION FACTOR 29-LIKE"/>
    <property type="match status" value="1"/>
</dbReference>
<feature type="compositionally biased region" description="Basic and acidic residues" evidence="5">
    <location>
        <begin position="294"/>
        <end position="305"/>
    </location>
</feature>
<dbReference type="InterPro" id="IPR036093">
    <property type="entry name" value="NAC_dom_sf"/>
</dbReference>
<keyword evidence="8" id="KW-1185">Reference proteome</keyword>
<organism evidence="7 8">
    <name type="scientific">Lithospermum erythrorhizon</name>
    <name type="common">Purple gromwell</name>
    <name type="synonym">Lithospermum officinale var. erythrorhizon</name>
    <dbReference type="NCBI Taxonomy" id="34254"/>
    <lineage>
        <taxon>Eukaryota</taxon>
        <taxon>Viridiplantae</taxon>
        <taxon>Streptophyta</taxon>
        <taxon>Embryophyta</taxon>
        <taxon>Tracheophyta</taxon>
        <taxon>Spermatophyta</taxon>
        <taxon>Magnoliopsida</taxon>
        <taxon>eudicotyledons</taxon>
        <taxon>Gunneridae</taxon>
        <taxon>Pentapetalae</taxon>
        <taxon>asterids</taxon>
        <taxon>lamiids</taxon>
        <taxon>Boraginales</taxon>
        <taxon>Boraginaceae</taxon>
        <taxon>Boraginoideae</taxon>
        <taxon>Lithospermeae</taxon>
        <taxon>Lithospermum</taxon>
    </lineage>
</organism>
<evidence type="ECO:0000256" key="1">
    <source>
        <dbReference type="ARBA" id="ARBA00023015"/>
    </source>
</evidence>
<evidence type="ECO:0000313" key="7">
    <source>
        <dbReference type="EMBL" id="GAA0181314.1"/>
    </source>
</evidence>
<feature type="compositionally biased region" description="Polar residues" evidence="5">
    <location>
        <begin position="308"/>
        <end position="319"/>
    </location>
</feature>
<dbReference type="Gene3D" id="2.170.150.80">
    <property type="entry name" value="NAC domain"/>
    <property type="match status" value="1"/>
</dbReference>
<dbReference type="AlphaFoldDB" id="A0AAV3RQ04"/>
<keyword evidence="2 7" id="KW-0238">DNA-binding</keyword>
<feature type="compositionally biased region" description="Low complexity" evidence="5">
    <location>
        <begin position="11"/>
        <end position="27"/>
    </location>
</feature>
<dbReference type="InterPro" id="IPR003441">
    <property type="entry name" value="NAC-dom"/>
</dbReference>
<comment type="caution">
    <text evidence="7">The sequence shown here is derived from an EMBL/GenBank/DDBJ whole genome shotgun (WGS) entry which is preliminary data.</text>
</comment>
<proteinExistence type="predicted"/>
<keyword evidence="4" id="KW-0539">Nucleus</keyword>
<evidence type="ECO:0000313" key="8">
    <source>
        <dbReference type="Proteomes" id="UP001454036"/>
    </source>
</evidence>
<dbReference type="GO" id="GO:0003677">
    <property type="term" value="F:DNA binding"/>
    <property type="evidence" value="ECO:0007669"/>
    <property type="project" value="UniProtKB-KW"/>
</dbReference>
<accession>A0AAV3RQ04</accession>
<dbReference type="PANTHER" id="PTHR31719">
    <property type="entry name" value="NAC TRANSCRIPTION FACTOR 56"/>
    <property type="match status" value="1"/>
</dbReference>
<name>A0AAV3RQ04_LITER</name>
<evidence type="ECO:0000259" key="6">
    <source>
        <dbReference type="PROSITE" id="PS51005"/>
    </source>
</evidence>
<dbReference type="Proteomes" id="UP001454036">
    <property type="component" value="Unassembled WGS sequence"/>
</dbReference>
<protein>
    <submittedName>
        <fullName evidence="7">DNA-binding transcription factor</fullName>
    </submittedName>
</protein>
<feature type="region of interest" description="Disordered" evidence="5">
    <location>
        <begin position="294"/>
        <end position="319"/>
    </location>
</feature>
<dbReference type="EMBL" id="BAABME010010718">
    <property type="protein sequence ID" value="GAA0181314.1"/>
    <property type="molecule type" value="Genomic_DNA"/>
</dbReference>
<dbReference type="SUPFAM" id="SSF101941">
    <property type="entry name" value="NAC domain"/>
    <property type="match status" value="1"/>
</dbReference>
<gene>
    <name evidence="7" type="ORF">LIER_30228</name>
</gene>
<feature type="region of interest" description="Disordered" evidence="5">
    <location>
        <begin position="1"/>
        <end position="27"/>
    </location>
</feature>
<reference evidence="7 8" key="1">
    <citation type="submission" date="2024-01" db="EMBL/GenBank/DDBJ databases">
        <title>The complete chloroplast genome sequence of Lithospermum erythrorhizon: insights into the phylogenetic relationship among Boraginaceae species and the maternal lineages of purple gromwells.</title>
        <authorList>
            <person name="Okada T."/>
            <person name="Watanabe K."/>
        </authorList>
    </citation>
    <scope>NUCLEOTIDE SEQUENCE [LARGE SCALE GENOMIC DNA]</scope>
</reference>
<sequence length="485" mass="54890">MTPSKGSVEDSTSSPLNSTLNPNSNTTTIIESTDDEFYTQSHHRQITSNVVITSSGTNNNVARTSYNVNNHINFHAIGSSGTNNINVGTSCNNVNNDMDLHAIMSSSWINNNVASTSNNNNVDDDMDFTWNSGYPAGFRFCPLDGELIYYYLRRKISKMSLPHARMKDVVLYGTTPEKLCAENEPVGDNEWYFFTPRERKYPKGERPSRSAGTGYWKATGADKDIYHPHDEKKLIGLKKTLVFYDGKAPKGVKTNWIMHEYKMLNTPSRKRLHESDMTLDDWVLCRIYNKIDRPPRGNTKVKTENEDNPNPTVHQTPTSLAQPEMVQEDAKLPPQNLTTTFNNPYLPEGGESLIEDNLGLFRNDYNKDTLESIINYVPPILPHSYIGSPQWMDLYDILSNEYRHDFSNPEAKRVRSSMDSVPVHPQPAAENQFMGATKEETSVVEGHPMPEPSDEQIDYIYDDIILDFDNIEGLDDDNAPSPKLD</sequence>
<dbReference type="GO" id="GO:0006355">
    <property type="term" value="P:regulation of DNA-templated transcription"/>
    <property type="evidence" value="ECO:0007669"/>
    <property type="project" value="InterPro"/>
</dbReference>
<evidence type="ECO:0000256" key="4">
    <source>
        <dbReference type="ARBA" id="ARBA00023242"/>
    </source>
</evidence>
<dbReference type="Pfam" id="PF02365">
    <property type="entry name" value="NAM"/>
    <property type="match status" value="1"/>
</dbReference>
<keyword evidence="1" id="KW-0805">Transcription regulation</keyword>
<evidence type="ECO:0000256" key="2">
    <source>
        <dbReference type="ARBA" id="ARBA00023125"/>
    </source>
</evidence>
<evidence type="ECO:0000256" key="5">
    <source>
        <dbReference type="SAM" id="MobiDB-lite"/>
    </source>
</evidence>
<feature type="domain" description="NAC" evidence="6">
    <location>
        <begin position="134"/>
        <end position="290"/>
    </location>
</feature>